<reference evidence="4" key="1">
    <citation type="submission" date="2018-03" db="EMBL/GenBank/DDBJ databases">
        <title>Genomic analysis of the strain SH-1 isolated from shrimp intestine.</title>
        <authorList>
            <person name="Kim Y.-S."/>
            <person name="Kim S.-E."/>
            <person name="Kim K.-H."/>
        </authorList>
    </citation>
    <scope>NUCLEOTIDE SEQUENCE [LARGE SCALE GENOMIC DNA]</scope>
    <source>
        <strain evidence="4">SH-1</strain>
    </source>
</reference>
<dbReference type="Proteomes" id="UP000237655">
    <property type="component" value="Chromosome"/>
</dbReference>
<dbReference type="EMBL" id="CP027665">
    <property type="protein sequence ID" value="AVO36592.1"/>
    <property type="molecule type" value="Genomic_DNA"/>
</dbReference>
<evidence type="ECO:0000259" key="2">
    <source>
        <dbReference type="Pfam" id="PF13550"/>
    </source>
</evidence>
<dbReference type="SUPFAM" id="SSF49785">
    <property type="entry name" value="Galactose-binding domain-like"/>
    <property type="match status" value="1"/>
</dbReference>
<name>A0A2S0ML50_9RHOB</name>
<dbReference type="AlphaFoldDB" id="A0A2S0ML50"/>
<sequence>MRFLGFLIAFLLVADAASAAPVVAFFSAIGSAIGGALAAGTFLGFATRVVLGFAISALASAIRGKPDAPRQAGIKTDSTTTGGDNSETFILGKYATSGNMVCPPMSHPNTGDTPNEFMTYVVDVSDVAGCDFSRLIVAGDYITDFQASSGDHDLEGLIDGDPHVYLTWHDGSQTTADAYLLANYASYPERPWAANMTGEGICYAVITFRYNREIFNSLPGVRLEVKGIPLYDPRKDSTAGGSGSHRWSNRSTWEFTENPVVMVYNILRGIALPGGRTWGGQVAAADLPLSNWFAAMNECDESVNLNGGGSELRYRAGYEVHTADDTPADVIAELLKSCSADIVEIGGVYKVRVGPPAMPVFAFSDDDVLIEQPEMLNPYPGLEEVYNAIHASHPDPQALWETRDAPPRYNSTWEEEDGDRQLVAAVDLPTVASRTQVQRLMRAWIKDERRFRRHGLMLGPSALAVEPLDVVAFTSPRNGYTGKAFEVGEAHSDPLQLTCTLSMRERDDTDFDWTTGDELAVETPSVIYVPPATRTVPGWNVEAVAVEDTNGDNRRPGIKISWTASKTGDATGIEYEVRPDGRTTLVSMGMFSDLTKGWGVITAGILPNENVEVRGRLVMRNRARDWTAWTDVTTLDIKLKTGTDFTILNEDLQNLVDQTSFAQGLTGVEIVNSLPTTGNYPGRVVFLTTDNKLYRRIFAAWTVEVDGGDIKANSILSGAIAAGAVKTEQLDFGAGTGAKLAVGDFQNYLSGSTGNWGNHPWNMGAGTAISTSSPHSPGAALALYNSHDTTTLIPPIDALGGEKYYLDFWAVLTQNLSGATSNTRVRLIWKDDADQWTGVHNIPLNGLVKGTWTRLADTYVAPAGSVSATVHIQSDHNAGTVYLDDMSLRRVTEGVWIADGAVNAAKLHSGELITKTAQIKNALVDTLHIAGQAVTVPVYTKTSSTVDVTSHTAWTTCLLLNMTRAGYATALQFTAQASGLGDTVLEYRFQRDSTVIDSGYHVTIGHTGRQTSVAISTVDTNTGTGGTNYIVRVKKLYGSGNPFGADGRVKQMFLSAHQFKR</sequence>
<proteinExistence type="predicted"/>
<dbReference type="KEGG" id="thas:C6Y53_02005"/>
<dbReference type="InterPro" id="IPR032876">
    <property type="entry name" value="J_dom"/>
</dbReference>
<protein>
    <recommendedName>
        <fullName evidence="2">Tip attachment protein J domain-containing protein</fullName>
    </recommendedName>
</protein>
<feature type="chain" id="PRO_5015622443" description="Tip attachment protein J domain-containing protein" evidence="1">
    <location>
        <begin position="20"/>
        <end position="1061"/>
    </location>
</feature>
<evidence type="ECO:0000313" key="3">
    <source>
        <dbReference type="EMBL" id="AVO36592.1"/>
    </source>
</evidence>
<keyword evidence="4" id="KW-1185">Reference proteome</keyword>
<evidence type="ECO:0000313" key="4">
    <source>
        <dbReference type="Proteomes" id="UP000237655"/>
    </source>
</evidence>
<feature type="signal peptide" evidence="1">
    <location>
        <begin position="1"/>
        <end position="19"/>
    </location>
</feature>
<gene>
    <name evidence="3" type="ORF">C6Y53_02005</name>
</gene>
<evidence type="ECO:0000256" key="1">
    <source>
        <dbReference type="SAM" id="SignalP"/>
    </source>
</evidence>
<dbReference type="Gene3D" id="2.60.120.260">
    <property type="entry name" value="Galactose-binding domain-like"/>
    <property type="match status" value="1"/>
</dbReference>
<dbReference type="InterPro" id="IPR008979">
    <property type="entry name" value="Galactose-bd-like_sf"/>
</dbReference>
<accession>A0A2S0ML50</accession>
<organism evidence="3 4">
    <name type="scientific">Pukyongiella litopenaei</name>
    <dbReference type="NCBI Taxonomy" id="2605946"/>
    <lineage>
        <taxon>Bacteria</taxon>
        <taxon>Pseudomonadati</taxon>
        <taxon>Pseudomonadota</taxon>
        <taxon>Alphaproteobacteria</taxon>
        <taxon>Rhodobacterales</taxon>
        <taxon>Paracoccaceae</taxon>
        <taxon>Pukyongiella</taxon>
    </lineage>
</organism>
<keyword evidence="1" id="KW-0732">Signal</keyword>
<feature type="domain" description="Tip attachment protein J" evidence="2">
    <location>
        <begin position="325"/>
        <end position="479"/>
    </location>
</feature>
<dbReference type="Pfam" id="PF13550">
    <property type="entry name" value="Phage-tail_3"/>
    <property type="match status" value="1"/>
</dbReference>